<organism evidence="9 10">
    <name type="scientific">Rhynchospora breviuscula</name>
    <dbReference type="NCBI Taxonomy" id="2022672"/>
    <lineage>
        <taxon>Eukaryota</taxon>
        <taxon>Viridiplantae</taxon>
        <taxon>Streptophyta</taxon>
        <taxon>Embryophyta</taxon>
        <taxon>Tracheophyta</taxon>
        <taxon>Spermatophyta</taxon>
        <taxon>Magnoliopsida</taxon>
        <taxon>Liliopsida</taxon>
        <taxon>Poales</taxon>
        <taxon>Cyperaceae</taxon>
        <taxon>Cyperoideae</taxon>
        <taxon>Rhynchosporeae</taxon>
        <taxon>Rhynchospora</taxon>
    </lineage>
</organism>
<evidence type="ECO:0000256" key="4">
    <source>
        <dbReference type="ARBA" id="ARBA00022833"/>
    </source>
</evidence>
<keyword evidence="10" id="KW-1185">Reference proteome</keyword>
<comment type="similarity">
    <text evidence="1">Belongs to the replication factor A protein 1 family.</text>
</comment>
<feature type="domain" description="Replication factor A C-terminal" evidence="8">
    <location>
        <begin position="227"/>
        <end position="359"/>
    </location>
</feature>
<dbReference type="Proteomes" id="UP001151287">
    <property type="component" value="Unassembled WGS sequence"/>
</dbReference>
<evidence type="ECO:0000256" key="3">
    <source>
        <dbReference type="ARBA" id="ARBA00022771"/>
    </source>
</evidence>
<dbReference type="InterPro" id="IPR003871">
    <property type="entry name" value="RFA1B/D_OB_1st"/>
</dbReference>
<reference evidence="9" key="1">
    <citation type="journal article" date="2022" name="Cell">
        <title>Repeat-based holocentromeres influence genome architecture and karyotype evolution.</title>
        <authorList>
            <person name="Hofstatter P.G."/>
            <person name="Thangavel G."/>
            <person name="Lux T."/>
            <person name="Neumann P."/>
            <person name="Vondrak T."/>
            <person name="Novak P."/>
            <person name="Zhang M."/>
            <person name="Costa L."/>
            <person name="Castellani M."/>
            <person name="Scott A."/>
            <person name="Toegelov H."/>
            <person name="Fuchs J."/>
            <person name="Mata-Sucre Y."/>
            <person name="Dias Y."/>
            <person name="Vanzela A.L.L."/>
            <person name="Huettel B."/>
            <person name="Almeida C.C.S."/>
            <person name="Simkova H."/>
            <person name="Souza G."/>
            <person name="Pedrosa-Harand A."/>
            <person name="Macas J."/>
            <person name="Mayer K.F.X."/>
            <person name="Houben A."/>
            <person name="Marques A."/>
        </authorList>
    </citation>
    <scope>NUCLEOTIDE SEQUENCE</scope>
    <source>
        <strain evidence="9">RhyBre1mFocal</strain>
    </source>
</reference>
<evidence type="ECO:0000259" key="7">
    <source>
        <dbReference type="Pfam" id="PF02721"/>
    </source>
</evidence>
<keyword evidence="5" id="KW-0238">DNA-binding</keyword>
<dbReference type="OrthoDB" id="787083at2759"/>
<feature type="region of interest" description="Disordered" evidence="6">
    <location>
        <begin position="381"/>
        <end position="411"/>
    </location>
</feature>
<evidence type="ECO:0000256" key="5">
    <source>
        <dbReference type="ARBA" id="ARBA00023125"/>
    </source>
</evidence>
<evidence type="ECO:0008006" key="11">
    <source>
        <dbReference type="Google" id="ProtNLM"/>
    </source>
</evidence>
<protein>
    <recommendedName>
        <fullName evidence="11">Replication factor A C-terminal domain-containing protein</fullName>
    </recommendedName>
</protein>
<name>A0A9Q0CWV1_9POAL</name>
<dbReference type="PANTHER" id="PTHR47165:SF4">
    <property type="entry name" value="OS03G0429900 PROTEIN"/>
    <property type="match status" value="1"/>
</dbReference>
<dbReference type="InterPro" id="IPR012340">
    <property type="entry name" value="NA-bd_OB-fold"/>
</dbReference>
<feature type="compositionally biased region" description="Polar residues" evidence="6">
    <location>
        <begin position="381"/>
        <end position="391"/>
    </location>
</feature>
<evidence type="ECO:0000256" key="1">
    <source>
        <dbReference type="ARBA" id="ARBA00005690"/>
    </source>
</evidence>
<evidence type="ECO:0000259" key="8">
    <source>
        <dbReference type="Pfam" id="PF08646"/>
    </source>
</evidence>
<evidence type="ECO:0000313" key="10">
    <source>
        <dbReference type="Proteomes" id="UP001151287"/>
    </source>
</evidence>
<dbReference type="PANTHER" id="PTHR47165">
    <property type="entry name" value="OS03G0429900 PROTEIN"/>
    <property type="match status" value="1"/>
</dbReference>
<dbReference type="InterPro" id="IPR047192">
    <property type="entry name" value="Euk_RPA1_DBD_C"/>
</dbReference>
<keyword evidence="4" id="KW-0862">Zinc</keyword>
<dbReference type="Pfam" id="PF08646">
    <property type="entry name" value="Rep_fac-A_C"/>
    <property type="match status" value="1"/>
</dbReference>
<feature type="compositionally biased region" description="Basic and acidic residues" evidence="6">
    <location>
        <begin position="431"/>
        <end position="440"/>
    </location>
</feature>
<dbReference type="GO" id="GO:0003677">
    <property type="term" value="F:DNA binding"/>
    <property type="evidence" value="ECO:0007669"/>
    <property type="project" value="UniProtKB-KW"/>
</dbReference>
<dbReference type="CDD" id="cd04476">
    <property type="entry name" value="RPA1_DBD_C"/>
    <property type="match status" value="1"/>
</dbReference>
<dbReference type="GO" id="GO:0008270">
    <property type="term" value="F:zinc ion binding"/>
    <property type="evidence" value="ECO:0007669"/>
    <property type="project" value="UniProtKB-KW"/>
</dbReference>
<dbReference type="Gene3D" id="2.40.50.140">
    <property type="entry name" value="Nucleic acid-binding proteins"/>
    <property type="match status" value="2"/>
</dbReference>
<feature type="compositionally biased region" description="Low complexity" evidence="6">
    <location>
        <begin position="392"/>
        <end position="403"/>
    </location>
</feature>
<accession>A0A9Q0CWV1</accession>
<evidence type="ECO:0000256" key="2">
    <source>
        <dbReference type="ARBA" id="ARBA00022723"/>
    </source>
</evidence>
<feature type="region of interest" description="Disordered" evidence="6">
    <location>
        <begin position="424"/>
        <end position="445"/>
    </location>
</feature>
<gene>
    <name evidence="9" type="ORF">LUZ63_001440</name>
</gene>
<proteinExistence type="inferred from homology"/>
<keyword evidence="2" id="KW-0479">Metal-binding</keyword>
<dbReference type="AlphaFoldDB" id="A0A9Q0CWV1"/>
<keyword evidence="3" id="KW-0863">Zinc-finger</keyword>
<dbReference type="Pfam" id="PF02721">
    <property type="entry name" value="DUF223"/>
    <property type="match status" value="1"/>
</dbReference>
<comment type="caution">
    <text evidence="9">The sequence shown here is derived from an EMBL/GenBank/DDBJ whole genome shotgun (WGS) entry which is preliminary data.</text>
</comment>
<evidence type="ECO:0000313" key="9">
    <source>
        <dbReference type="EMBL" id="KAJ1701661.1"/>
    </source>
</evidence>
<dbReference type="EMBL" id="JAMQYH010000001">
    <property type="protein sequence ID" value="KAJ1701661.1"/>
    <property type="molecule type" value="Genomic_DNA"/>
</dbReference>
<evidence type="ECO:0000256" key="6">
    <source>
        <dbReference type="SAM" id="MobiDB-lite"/>
    </source>
</evidence>
<sequence>MDPLIPIRTLTLTTDTENLTVHGRPVRIWPAADVRFGRVYNMSFVFIDHTGKTVQGTIPVSDYQRLSAVFAEQNLCSIARFTVDTSNIDYKVIKHPYVLSLTRQTLVTVLPPDLYAILRNYFDFASFKDIGVTITHLKAVMDVIARVVGFGDVHQRNSGPQPSRVQGMYLRDNSTPYDGNPITLRATSETYNIHTATSSALLWPDPIKMTIMQLNSLYLDSYNENHYQCAAIIMNINNRLDWNYESCPECHRKLGQNSGGMWCGHCNTRKTNGVPWYRIRVQVVDHTGSAQFVLLGRLGEVAVGMTAQALAAIQQQNNNKTPDQLMAAVGKKYLFTVAGKQRTPQQDNRTYTVVNIEEVPADMLELLPQPVLDSQVGNLASASVTPSGQNQPHTSPHPLTTTPESPPTPAQHLLTYHSAIEKVATSDDSTQDPRGKRPLAEEGDTIGATLKNVKRKLEFDDIPSGNIQRSANAIQQPLQLHLENKKHPHHHGHSLLPLYKFIFCCPTVSAQPHFVLQIIMGA</sequence>
<feature type="domain" description="Replication protein A 70 kDa DNA-binding subunit B/D first OB fold" evidence="7">
    <location>
        <begin position="39"/>
        <end position="108"/>
    </location>
</feature>
<dbReference type="SUPFAM" id="SSF50249">
    <property type="entry name" value="Nucleic acid-binding proteins"/>
    <property type="match status" value="2"/>
</dbReference>
<dbReference type="InterPro" id="IPR013955">
    <property type="entry name" value="Rep_factor-A_C"/>
</dbReference>